<dbReference type="PANTHER" id="PTHR43129">
    <property type="entry name" value="FOSMIDOMYCIN RESISTANCE PROTEIN"/>
    <property type="match status" value="1"/>
</dbReference>
<dbReference type="GO" id="GO:0022857">
    <property type="term" value="F:transmembrane transporter activity"/>
    <property type="evidence" value="ECO:0007669"/>
    <property type="project" value="InterPro"/>
</dbReference>
<feature type="transmembrane region" description="Helical" evidence="4">
    <location>
        <begin position="375"/>
        <end position="393"/>
    </location>
</feature>
<dbReference type="Proteomes" id="UP000532373">
    <property type="component" value="Unassembled WGS sequence"/>
</dbReference>
<dbReference type="PANTHER" id="PTHR43129:SF1">
    <property type="entry name" value="FOSMIDOMYCIN RESISTANCE PROTEIN"/>
    <property type="match status" value="1"/>
</dbReference>
<dbReference type="EMBL" id="JACHGI010000005">
    <property type="protein sequence ID" value="MBB6467137.1"/>
    <property type="molecule type" value="Genomic_DNA"/>
</dbReference>
<dbReference type="InterPro" id="IPR011701">
    <property type="entry name" value="MFS"/>
</dbReference>
<accession>A0A8E2BDU8</accession>
<evidence type="ECO:0000259" key="5">
    <source>
        <dbReference type="PROSITE" id="PS50850"/>
    </source>
</evidence>
<reference evidence="6 7" key="1">
    <citation type="submission" date="2020-08" db="EMBL/GenBank/DDBJ databases">
        <title>Genomic Encyclopedia of Type Strains, Phase IV (KMG-IV): sequencing the most valuable type-strain genomes for metagenomic binning, comparative biology and taxonomic classification.</title>
        <authorList>
            <person name="Goeker M."/>
        </authorList>
    </citation>
    <scope>NUCLEOTIDE SEQUENCE [LARGE SCALE GENOMIC DNA]</scope>
    <source>
        <strain evidence="6 7">DSM 17454</strain>
    </source>
</reference>
<evidence type="ECO:0000256" key="4">
    <source>
        <dbReference type="SAM" id="Phobius"/>
    </source>
</evidence>
<feature type="transmembrane region" description="Helical" evidence="4">
    <location>
        <begin position="313"/>
        <end position="335"/>
    </location>
</feature>
<dbReference type="PROSITE" id="PS50850">
    <property type="entry name" value="MFS"/>
    <property type="match status" value="1"/>
</dbReference>
<organism evidence="6 7">
    <name type="scientific">Aminobacter carboxidus</name>
    <dbReference type="NCBI Taxonomy" id="376165"/>
    <lineage>
        <taxon>Bacteria</taxon>
        <taxon>Pseudomonadati</taxon>
        <taxon>Pseudomonadota</taxon>
        <taxon>Alphaproteobacteria</taxon>
        <taxon>Hyphomicrobiales</taxon>
        <taxon>Phyllobacteriaceae</taxon>
        <taxon>Aminobacter</taxon>
    </lineage>
</organism>
<feature type="transmembrane region" description="Helical" evidence="4">
    <location>
        <begin position="173"/>
        <end position="195"/>
    </location>
</feature>
<keyword evidence="2 4" id="KW-1133">Transmembrane helix</keyword>
<sequence>MTDTAMPARSSSADGTVMAILLAVSFSHFLNDVMQSLISSLYPMLKNDYKLDFWQIGLLTTTFQVTASLLQPVIGMYTDKKPLPFSLPVGMCLTLIGLLTLAFAHSYEMLLVGSAFVGLGSAIFHPESSRVARLASGGRFGLAQSLFQVGGNFGSALGPLLAAFIVVPLGQGGIAWFSIAAMVGIVVLIRVSVWYSRHIVSAAKRAAPTLFNPLPRNKVISALVVLAILVCSKQAYTASLSSYYTFYVIERFGVSVQESQYLLFLFLGAAALGTFLGGPIGDRFGAKTVIWFSILGVLPFTIMLPYADLFWTKVLTVLIGLILASAFSAIVVFAQELVPGRVGLIAGIFFGFAFGIGGIAAAVLGVVADARGIEYVFKLCSFLPMLGLLTVFLPNMKAARLGAA</sequence>
<evidence type="ECO:0000256" key="3">
    <source>
        <dbReference type="ARBA" id="ARBA00023136"/>
    </source>
</evidence>
<keyword evidence="1 4" id="KW-0812">Transmembrane</keyword>
<dbReference type="Pfam" id="PF07690">
    <property type="entry name" value="MFS_1"/>
    <property type="match status" value="1"/>
</dbReference>
<feature type="transmembrane region" description="Helical" evidence="4">
    <location>
        <begin position="289"/>
        <end position="307"/>
    </location>
</feature>
<evidence type="ECO:0000313" key="7">
    <source>
        <dbReference type="Proteomes" id="UP000532373"/>
    </source>
</evidence>
<feature type="transmembrane region" description="Helical" evidence="4">
    <location>
        <begin position="146"/>
        <end position="167"/>
    </location>
</feature>
<feature type="transmembrane region" description="Helical" evidence="4">
    <location>
        <begin position="342"/>
        <end position="363"/>
    </location>
</feature>
<dbReference type="GO" id="GO:0005886">
    <property type="term" value="C:plasma membrane"/>
    <property type="evidence" value="ECO:0007669"/>
    <property type="project" value="TreeGrafter"/>
</dbReference>
<dbReference type="CDD" id="cd17478">
    <property type="entry name" value="MFS_FsR"/>
    <property type="match status" value="1"/>
</dbReference>
<evidence type="ECO:0000256" key="2">
    <source>
        <dbReference type="ARBA" id="ARBA00022989"/>
    </source>
</evidence>
<dbReference type="SUPFAM" id="SSF103473">
    <property type="entry name" value="MFS general substrate transporter"/>
    <property type="match status" value="1"/>
</dbReference>
<keyword evidence="3 4" id="KW-0472">Membrane</keyword>
<name>A0A8E2BDU8_9HYPH</name>
<dbReference type="AlphaFoldDB" id="A0A8E2BDU8"/>
<protein>
    <submittedName>
        <fullName evidence="6">FSR family fosmidomycin resistance protein-like MFS transporter</fullName>
    </submittedName>
</protein>
<feature type="domain" description="Major facilitator superfamily (MFS) profile" evidence="5">
    <location>
        <begin position="20"/>
        <end position="399"/>
    </location>
</feature>
<evidence type="ECO:0000313" key="6">
    <source>
        <dbReference type="EMBL" id="MBB6467137.1"/>
    </source>
</evidence>
<comment type="caution">
    <text evidence="6">The sequence shown here is derived from an EMBL/GenBank/DDBJ whole genome shotgun (WGS) entry which is preliminary data.</text>
</comment>
<proteinExistence type="predicted"/>
<evidence type="ECO:0000256" key="1">
    <source>
        <dbReference type="ARBA" id="ARBA00022692"/>
    </source>
</evidence>
<dbReference type="InterPro" id="IPR036259">
    <property type="entry name" value="MFS_trans_sf"/>
</dbReference>
<feature type="transmembrane region" description="Helical" evidence="4">
    <location>
        <begin position="259"/>
        <end position="277"/>
    </location>
</feature>
<feature type="transmembrane region" description="Helical" evidence="4">
    <location>
        <begin position="12"/>
        <end position="31"/>
    </location>
</feature>
<gene>
    <name evidence="6" type="ORF">HNQ96_003016</name>
</gene>
<dbReference type="InterPro" id="IPR020846">
    <property type="entry name" value="MFS_dom"/>
</dbReference>
<feature type="transmembrane region" description="Helical" evidence="4">
    <location>
        <begin position="82"/>
        <end position="103"/>
    </location>
</feature>
<feature type="transmembrane region" description="Helical" evidence="4">
    <location>
        <begin position="51"/>
        <end position="70"/>
    </location>
</feature>
<feature type="transmembrane region" description="Helical" evidence="4">
    <location>
        <begin position="109"/>
        <end position="125"/>
    </location>
</feature>
<dbReference type="Gene3D" id="1.20.1250.20">
    <property type="entry name" value="MFS general substrate transporter like domains"/>
    <property type="match status" value="2"/>
</dbReference>